<sequence>MADMTSPAGGISSSDDMMSSLSSLGTLTATLAHSLVEDYAKNESPSESTSRILNAFLNHLPPDGSTVIANDIINKKDDLRQLADHYISSILIPRTVRAGGGKTPKAISARPGGDLDDVDDIAAEITAQRRDQTKLKADCLARDGNCCLLTRVYDVNKADEILSDAERQSTTTAVTEAAHIIPFSLAAFDEQQRHYKATIWEAIYHMFPSIRDFSTDNINDPQNVLTMWAGLHSEFGKLELCLEPTPLDGVE</sequence>
<dbReference type="Pfam" id="PF13391">
    <property type="entry name" value="HNH_2"/>
    <property type="match status" value="1"/>
</dbReference>
<evidence type="ECO:0000313" key="3">
    <source>
        <dbReference type="Proteomes" id="UP000698800"/>
    </source>
</evidence>
<proteinExistence type="predicted"/>
<evidence type="ECO:0000313" key="2">
    <source>
        <dbReference type="EMBL" id="KAH0544427.1"/>
    </source>
</evidence>
<dbReference type="EMBL" id="JAGHQL010000019">
    <property type="protein sequence ID" value="KAH0544427.1"/>
    <property type="molecule type" value="Genomic_DNA"/>
</dbReference>
<organism evidence="2 3">
    <name type="scientific">Glutinoglossum americanum</name>
    <dbReference type="NCBI Taxonomy" id="1670608"/>
    <lineage>
        <taxon>Eukaryota</taxon>
        <taxon>Fungi</taxon>
        <taxon>Dikarya</taxon>
        <taxon>Ascomycota</taxon>
        <taxon>Pezizomycotina</taxon>
        <taxon>Geoglossomycetes</taxon>
        <taxon>Geoglossales</taxon>
        <taxon>Geoglossaceae</taxon>
        <taxon>Glutinoglossum</taxon>
    </lineage>
</organism>
<comment type="caution">
    <text evidence="2">The sequence shown here is derived from an EMBL/GenBank/DDBJ whole genome shotgun (WGS) entry which is preliminary data.</text>
</comment>
<feature type="domain" description="HNH nuclease" evidence="1">
    <location>
        <begin position="166"/>
        <end position="241"/>
    </location>
</feature>
<dbReference type="Proteomes" id="UP000698800">
    <property type="component" value="Unassembled WGS sequence"/>
</dbReference>
<reference evidence="2" key="1">
    <citation type="submission" date="2021-03" db="EMBL/GenBank/DDBJ databases">
        <title>Comparative genomics and phylogenomic investigation of the class Geoglossomycetes provide insights into ecological specialization and systematics.</title>
        <authorList>
            <person name="Melie T."/>
            <person name="Pirro S."/>
            <person name="Miller A.N."/>
            <person name="Quandt A."/>
        </authorList>
    </citation>
    <scope>NUCLEOTIDE SEQUENCE</scope>
    <source>
        <strain evidence="2">GBOQ0MN5Z8</strain>
    </source>
</reference>
<accession>A0A9P8I8A1</accession>
<dbReference type="InterPro" id="IPR003615">
    <property type="entry name" value="HNH_nuc"/>
</dbReference>
<gene>
    <name evidence="2" type="ORF">FGG08_001454</name>
</gene>
<dbReference type="OrthoDB" id="2104739at2759"/>
<protein>
    <recommendedName>
        <fullName evidence="1">HNH nuclease domain-containing protein</fullName>
    </recommendedName>
</protein>
<evidence type="ECO:0000259" key="1">
    <source>
        <dbReference type="Pfam" id="PF13391"/>
    </source>
</evidence>
<name>A0A9P8I8A1_9PEZI</name>
<dbReference type="AlphaFoldDB" id="A0A9P8I8A1"/>
<keyword evidence="3" id="KW-1185">Reference proteome</keyword>